<name>A0A9D5AY07_PEA</name>
<dbReference type="AlphaFoldDB" id="A0A9D5AY07"/>
<reference evidence="1 2" key="1">
    <citation type="journal article" date="2022" name="Nat. Genet.">
        <title>Improved pea reference genome and pan-genome highlight genomic features and evolutionary characteristics.</title>
        <authorList>
            <person name="Yang T."/>
            <person name="Liu R."/>
            <person name="Luo Y."/>
            <person name="Hu S."/>
            <person name="Wang D."/>
            <person name="Wang C."/>
            <person name="Pandey M.K."/>
            <person name="Ge S."/>
            <person name="Xu Q."/>
            <person name="Li N."/>
            <person name="Li G."/>
            <person name="Huang Y."/>
            <person name="Saxena R.K."/>
            <person name="Ji Y."/>
            <person name="Li M."/>
            <person name="Yan X."/>
            <person name="He Y."/>
            <person name="Liu Y."/>
            <person name="Wang X."/>
            <person name="Xiang C."/>
            <person name="Varshney R.K."/>
            <person name="Ding H."/>
            <person name="Gao S."/>
            <person name="Zong X."/>
        </authorList>
    </citation>
    <scope>NUCLEOTIDE SEQUENCE [LARGE SCALE GENOMIC DNA]</scope>
    <source>
        <strain evidence="1 2">cv. Zhongwan 6</strain>
    </source>
</reference>
<sequence length="107" mass="12287">MEVEVKLRLANAESHHYITTLCVVSLKAKTVLVNGASHIEEDEEDLDLKVGRDCVVEPGKLSLLESRILKRVKEEFGVVGENGFLGLRGFQNMRNVYDWNNLKWKWM</sequence>
<dbReference type="PANTHER" id="PTHR34948:SF2">
    <property type="entry name" value="TRIPHOSPHATE TUNNEL METALLOENZYME 3"/>
    <property type="match status" value="1"/>
</dbReference>
<proteinExistence type="predicted"/>
<dbReference type="Proteomes" id="UP001058974">
    <property type="component" value="Chromosome 4"/>
</dbReference>
<evidence type="ECO:0000313" key="1">
    <source>
        <dbReference type="EMBL" id="KAI5422855.1"/>
    </source>
</evidence>
<accession>A0A9D5AY07</accession>
<keyword evidence="2" id="KW-1185">Reference proteome</keyword>
<evidence type="ECO:0000313" key="2">
    <source>
        <dbReference type="Proteomes" id="UP001058974"/>
    </source>
</evidence>
<comment type="caution">
    <text evidence="1">The sequence shown here is derived from an EMBL/GenBank/DDBJ whole genome shotgun (WGS) entry which is preliminary data.</text>
</comment>
<dbReference type="EMBL" id="JAMSHJ010000004">
    <property type="protein sequence ID" value="KAI5422855.1"/>
    <property type="molecule type" value="Genomic_DNA"/>
</dbReference>
<protein>
    <submittedName>
        <fullName evidence="1">Uncharacterized protein</fullName>
    </submittedName>
</protein>
<dbReference type="Gene3D" id="2.40.320.10">
    <property type="entry name" value="Hypothetical Protein Pfu-838710-001"/>
    <property type="match status" value="1"/>
</dbReference>
<dbReference type="PANTHER" id="PTHR34948">
    <property type="entry name" value="OS08G0299200 PROTEIN"/>
    <property type="match status" value="1"/>
</dbReference>
<dbReference type="Gramene" id="Psat04G0603600-T1">
    <property type="protein sequence ID" value="KAI5422855.1"/>
    <property type="gene ID" value="KIW84_046036"/>
</dbReference>
<organism evidence="1 2">
    <name type="scientific">Pisum sativum</name>
    <name type="common">Garden pea</name>
    <name type="synonym">Lathyrus oleraceus</name>
    <dbReference type="NCBI Taxonomy" id="3888"/>
    <lineage>
        <taxon>Eukaryota</taxon>
        <taxon>Viridiplantae</taxon>
        <taxon>Streptophyta</taxon>
        <taxon>Embryophyta</taxon>
        <taxon>Tracheophyta</taxon>
        <taxon>Spermatophyta</taxon>
        <taxon>Magnoliopsida</taxon>
        <taxon>eudicotyledons</taxon>
        <taxon>Gunneridae</taxon>
        <taxon>Pentapetalae</taxon>
        <taxon>rosids</taxon>
        <taxon>fabids</taxon>
        <taxon>Fabales</taxon>
        <taxon>Fabaceae</taxon>
        <taxon>Papilionoideae</taxon>
        <taxon>50 kb inversion clade</taxon>
        <taxon>NPAAA clade</taxon>
        <taxon>Hologalegina</taxon>
        <taxon>IRL clade</taxon>
        <taxon>Fabeae</taxon>
        <taxon>Lathyrus</taxon>
    </lineage>
</organism>
<gene>
    <name evidence="1" type="ORF">KIW84_046036</name>
</gene>